<dbReference type="Proteomes" id="UP000294506">
    <property type="component" value="Unassembled WGS sequence"/>
</dbReference>
<dbReference type="PANTHER" id="PTHR21666">
    <property type="entry name" value="PEPTIDASE-RELATED"/>
    <property type="match status" value="1"/>
</dbReference>
<sequence>MPLRSASSASHPLELSLPFTGSWMVQNSPASHVPSHGTDLFGIRYAIDFVAVNARGRSADSRSWRSVLASEKPELFFGFGKAVLAPCDGTVRVIHDGEEDHSARRSQLSLIPYMLKQPSRVRQGPAAVAGNHVIIEDPQSQRFIVLVHLRRGSIRVHTGQRLSSGEILAECGNSGNSTQPHIHLQAMDRLDLDSAQGVPIMFRDFQEQIHSGETAVIWHGVPASSSVVQPVRPAPA</sequence>
<organism evidence="2 3">
    <name type="scientific">Nesterenkonia aurantiaca</name>
    <dbReference type="NCBI Taxonomy" id="1436010"/>
    <lineage>
        <taxon>Bacteria</taxon>
        <taxon>Bacillati</taxon>
        <taxon>Actinomycetota</taxon>
        <taxon>Actinomycetes</taxon>
        <taxon>Micrococcales</taxon>
        <taxon>Micrococcaceae</taxon>
        <taxon>Nesterenkonia</taxon>
    </lineage>
</organism>
<gene>
    <name evidence="2" type="ORF">EV640_10974</name>
</gene>
<feature type="domain" description="M23ase beta-sheet core" evidence="1">
    <location>
        <begin position="124"/>
        <end position="187"/>
    </location>
</feature>
<keyword evidence="3" id="KW-1185">Reference proteome</keyword>
<evidence type="ECO:0000313" key="3">
    <source>
        <dbReference type="Proteomes" id="UP000294506"/>
    </source>
</evidence>
<dbReference type="RefSeq" id="WP_133726493.1">
    <property type="nucleotide sequence ID" value="NZ_SOAN01000009.1"/>
</dbReference>
<dbReference type="Gene3D" id="2.70.70.10">
    <property type="entry name" value="Glucose Permease (Domain IIA)"/>
    <property type="match status" value="1"/>
</dbReference>
<protein>
    <submittedName>
        <fullName evidence="2">Peptidase M23-like protein</fullName>
    </submittedName>
</protein>
<dbReference type="InterPro" id="IPR011055">
    <property type="entry name" value="Dup_hybrid_motif"/>
</dbReference>
<dbReference type="EMBL" id="SOAN01000009">
    <property type="protein sequence ID" value="TDS83787.1"/>
    <property type="molecule type" value="Genomic_DNA"/>
</dbReference>
<dbReference type="SUPFAM" id="SSF51261">
    <property type="entry name" value="Duplicated hybrid motif"/>
    <property type="match status" value="1"/>
</dbReference>
<proteinExistence type="predicted"/>
<dbReference type="Pfam" id="PF01551">
    <property type="entry name" value="Peptidase_M23"/>
    <property type="match status" value="1"/>
</dbReference>
<evidence type="ECO:0000259" key="1">
    <source>
        <dbReference type="Pfam" id="PF01551"/>
    </source>
</evidence>
<accession>A0A4R7FYJ1</accession>
<dbReference type="GO" id="GO:0004222">
    <property type="term" value="F:metalloendopeptidase activity"/>
    <property type="evidence" value="ECO:0007669"/>
    <property type="project" value="TreeGrafter"/>
</dbReference>
<name>A0A4R7FYJ1_9MICC</name>
<dbReference type="InterPro" id="IPR050570">
    <property type="entry name" value="Cell_wall_metabolism_enzyme"/>
</dbReference>
<dbReference type="PANTHER" id="PTHR21666:SF270">
    <property type="entry name" value="MUREIN HYDROLASE ACTIVATOR ENVC"/>
    <property type="match status" value="1"/>
</dbReference>
<evidence type="ECO:0000313" key="2">
    <source>
        <dbReference type="EMBL" id="TDS83787.1"/>
    </source>
</evidence>
<dbReference type="InterPro" id="IPR016047">
    <property type="entry name" value="M23ase_b-sheet_dom"/>
</dbReference>
<dbReference type="CDD" id="cd12797">
    <property type="entry name" value="M23_peptidase"/>
    <property type="match status" value="1"/>
</dbReference>
<reference evidence="2 3" key="1">
    <citation type="submission" date="2019-03" db="EMBL/GenBank/DDBJ databases">
        <title>Genomic Encyclopedia of Type Strains, Phase III (KMG-III): the genomes of soil and plant-associated and newly described type strains.</title>
        <authorList>
            <person name="Whitman W."/>
        </authorList>
    </citation>
    <scope>NUCLEOTIDE SEQUENCE [LARGE SCALE GENOMIC DNA]</scope>
    <source>
        <strain evidence="2 3">DSM 27373</strain>
    </source>
</reference>
<dbReference type="AlphaFoldDB" id="A0A4R7FYJ1"/>
<comment type="caution">
    <text evidence="2">The sequence shown here is derived from an EMBL/GenBank/DDBJ whole genome shotgun (WGS) entry which is preliminary data.</text>
</comment>